<proteinExistence type="predicted"/>
<sequence length="395" mass="44088">DKQHHAWNLLQKHDFIGIGETHGTLGHVTASTQPAHTRAFWSHYQTRRTAGIGLILTNHSPSSFNRVRDEDWVEICPGRLAALSLRGPNGALDIVVAYFPAGHEEAEARRQLIQDLADQMADVDSTLTLLMGDWNFVTAAEDRWCKCTGQWTGATDHREADDWDTHLTCRHGFHELSQPLPTCESGRALSRIDRIYSNHHCSDQLDRQYSATADVEYAVKHSGNSTLGPDGIPHIAWRRSGQIAIRAFWEAADALQSSSGESRLHDLSDDNDPAGHDFNLGTLVCLGKQKLTCDPTHGDVYTADSTRPLSIVNTDNRIIANAARQRWEPVINEWVGPPQQGFFRHRSLLKNVLDVDFASMTTALQSESGAIILFDFASAFPSLSQEYLHDMLRHL</sequence>
<evidence type="ECO:0000313" key="1">
    <source>
        <dbReference type="EMBL" id="CAK0837317.1"/>
    </source>
</evidence>
<evidence type="ECO:0000313" key="2">
    <source>
        <dbReference type="Proteomes" id="UP001189429"/>
    </source>
</evidence>
<keyword evidence="2" id="KW-1185">Reference proteome</keyword>
<comment type="caution">
    <text evidence="1">The sequence shown here is derived from an EMBL/GenBank/DDBJ whole genome shotgun (WGS) entry which is preliminary data.</text>
</comment>
<dbReference type="InterPro" id="IPR036691">
    <property type="entry name" value="Endo/exonu/phosph_ase_sf"/>
</dbReference>
<name>A0ABN9SXV8_9DINO</name>
<protein>
    <recommendedName>
        <fullName evidence="3">Reverse transcriptase domain-containing protein</fullName>
    </recommendedName>
</protein>
<dbReference type="Proteomes" id="UP001189429">
    <property type="component" value="Unassembled WGS sequence"/>
</dbReference>
<gene>
    <name evidence="1" type="ORF">PCOR1329_LOCUS33547</name>
</gene>
<feature type="non-terminal residue" evidence="1">
    <location>
        <position position="395"/>
    </location>
</feature>
<reference evidence="1" key="1">
    <citation type="submission" date="2023-10" db="EMBL/GenBank/DDBJ databases">
        <authorList>
            <person name="Chen Y."/>
            <person name="Shah S."/>
            <person name="Dougan E. K."/>
            <person name="Thang M."/>
            <person name="Chan C."/>
        </authorList>
    </citation>
    <scope>NUCLEOTIDE SEQUENCE [LARGE SCALE GENOMIC DNA]</scope>
</reference>
<dbReference type="SUPFAM" id="SSF56219">
    <property type="entry name" value="DNase I-like"/>
    <property type="match status" value="1"/>
</dbReference>
<organism evidence="1 2">
    <name type="scientific">Prorocentrum cordatum</name>
    <dbReference type="NCBI Taxonomy" id="2364126"/>
    <lineage>
        <taxon>Eukaryota</taxon>
        <taxon>Sar</taxon>
        <taxon>Alveolata</taxon>
        <taxon>Dinophyceae</taxon>
        <taxon>Prorocentrales</taxon>
        <taxon>Prorocentraceae</taxon>
        <taxon>Prorocentrum</taxon>
    </lineage>
</organism>
<accession>A0ABN9SXV8</accession>
<dbReference type="EMBL" id="CAUYUJ010014144">
    <property type="protein sequence ID" value="CAK0837317.1"/>
    <property type="molecule type" value="Genomic_DNA"/>
</dbReference>
<feature type="non-terminal residue" evidence="1">
    <location>
        <position position="1"/>
    </location>
</feature>
<evidence type="ECO:0008006" key="3">
    <source>
        <dbReference type="Google" id="ProtNLM"/>
    </source>
</evidence>
<dbReference type="Gene3D" id="3.60.10.10">
    <property type="entry name" value="Endonuclease/exonuclease/phosphatase"/>
    <property type="match status" value="1"/>
</dbReference>